<reference evidence="2 3" key="1">
    <citation type="journal article" date="2018" name="New Phytol.">
        <title>Phylogenomics of Endogonaceae and evolution of mycorrhizas within Mucoromycota.</title>
        <authorList>
            <person name="Chang Y."/>
            <person name="Desiro A."/>
            <person name="Na H."/>
            <person name="Sandor L."/>
            <person name="Lipzen A."/>
            <person name="Clum A."/>
            <person name="Barry K."/>
            <person name="Grigoriev I.V."/>
            <person name="Martin F.M."/>
            <person name="Stajich J.E."/>
            <person name="Smith M.E."/>
            <person name="Bonito G."/>
            <person name="Spatafora J.W."/>
        </authorList>
    </citation>
    <scope>NUCLEOTIDE SEQUENCE [LARGE SCALE GENOMIC DNA]</scope>
    <source>
        <strain evidence="2 3">AD002</strain>
    </source>
</reference>
<accession>A0A433P5Q0</accession>
<name>A0A433P5Q0_9FUNG</name>
<dbReference type="Proteomes" id="UP000274822">
    <property type="component" value="Unassembled WGS sequence"/>
</dbReference>
<dbReference type="Gene3D" id="3.10.490.20">
    <property type="match status" value="1"/>
</dbReference>
<evidence type="ECO:0000313" key="3">
    <source>
        <dbReference type="Proteomes" id="UP000274822"/>
    </source>
</evidence>
<dbReference type="AlphaFoldDB" id="A0A433P5Q0"/>
<feature type="domain" description="Dynein heavy chain C-terminal" evidence="1">
    <location>
        <begin position="1"/>
        <end position="81"/>
    </location>
</feature>
<organism evidence="2 3">
    <name type="scientific">Jimgerdemannia flammicorona</name>
    <dbReference type="NCBI Taxonomy" id="994334"/>
    <lineage>
        <taxon>Eukaryota</taxon>
        <taxon>Fungi</taxon>
        <taxon>Fungi incertae sedis</taxon>
        <taxon>Mucoromycota</taxon>
        <taxon>Mucoromycotina</taxon>
        <taxon>Endogonomycetes</taxon>
        <taxon>Endogonales</taxon>
        <taxon>Endogonaceae</taxon>
        <taxon>Jimgerdemannia</taxon>
    </lineage>
</organism>
<evidence type="ECO:0000313" key="2">
    <source>
        <dbReference type="EMBL" id="RUS12805.1"/>
    </source>
</evidence>
<keyword evidence="3" id="KW-1185">Reference proteome</keyword>
<dbReference type="Pfam" id="PF18199">
    <property type="entry name" value="Dynein_C"/>
    <property type="match status" value="1"/>
</dbReference>
<comment type="caution">
    <text evidence="2">The sequence shown here is derived from an EMBL/GenBank/DDBJ whole genome shotgun (WGS) entry which is preliminary data.</text>
</comment>
<sequence>MEGAKWNNDELQLTPEPSNKLALTQLRWIKKAGLDAVEAVDNQVPLPVYLNSDRSDLLFTIFVAANSNEKAMISQRAVAVITSF</sequence>
<dbReference type="InterPro" id="IPR041228">
    <property type="entry name" value="Dynein_C"/>
</dbReference>
<dbReference type="InterPro" id="IPR043160">
    <property type="entry name" value="Dynein_C_barrel"/>
</dbReference>
<proteinExistence type="predicted"/>
<evidence type="ECO:0000259" key="1">
    <source>
        <dbReference type="Pfam" id="PF18199"/>
    </source>
</evidence>
<gene>
    <name evidence="2" type="ORF">BC938DRAFT_478412</name>
</gene>
<dbReference type="EMBL" id="RBNJ01032628">
    <property type="protein sequence ID" value="RUS12805.1"/>
    <property type="molecule type" value="Genomic_DNA"/>
</dbReference>
<protein>
    <recommendedName>
        <fullName evidence="1">Dynein heavy chain C-terminal domain-containing protein</fullName>
    </recommendedName>
</protein>